<dbReference type="Proteomes" id="UP000242972">
    <property type="component" value="Unassembled WGS sequence"/>
</dbReference>
<organism evidence="2 3">
    <name type="scientific">Sulfobacillus benefaciens</name>
    <dbReference type="NCBI Taxonomy" id="453960"/>
    <lineage>
        <taxon>Bacteria</taxon>
        <taxon>Bacillati</taxon>
        <taxon>Bacillota</taxon>
        <taxon>Clostridia</taxon>
        <taxon>Eubacteriales</taxon>
        <taxon>Clostridiales Family XVII. Incertae Sedis</taxon>
        <taxon>Sulfobacillus</taxon>
    </lineage>
</organism>
<dbReference type="GO" id="GO:0003677">
    <property type="term" value="F:DNA binding"/>
    <property type="evidence" value="ECO:0007669"/>
    <property type="project" value="InterPro"/>
</dbReference>
<reference evidence="2 3" key="1">
    <citation type="journal article" date="2014" name="BMC Genomics">
        <title>Comparison of environmental and isolate Sulfobacillus genomes reveals diverse carbon, sulfur, nitrogen, and hydrogen metabolisms.</title>
        <authorList>
            <person name="Justice N.B."/>
            <person name="Norman A."/>
            <person name="Brown C.T."/>
            <person name="Singh A."/>
            <person name="Thomas B.C."/>
            <person name="Banfield J.F."/>
        </authorList>
    </citation>
    <scope>NUCLEOTIDE SEQUENCE [LARGE SCALE GENOMIC DNA]</scope>
    <source>
        <strain evidence="2">AMDSBA4</strain>
    </source>
</reference>
<dbReference type="EMBL" id="PXYW01000122">
    <property type="protein sequence ID" value="PSR26587.1"/>
    <property type="molecule type" value="Genomic_DNA"/>
</dbReference>
<feature type="domain" description="Helix-turn-helix" evidence="1">
    <location>
        <begin position="14"/>
        <end position="58"/>
    </location>
</feature>
<comment type="caution">
    <text evidence="2">The sequence shown here is derived from an EMBL/GenBank/DDBJ whole genome shotgun (WGS) entry which is preliminary data.</text>
</comment>
<dbReference type="InterPro" id="IPR041657">
    <property type="entry name" value="HTH_17"/>
</dbReference>
<dbReference type="NCBIfam" id="TIGR01764">
    <property type="entry name" value="excise"/>
    <property type="match status" value="1"/>
</dbReference>
<protein>
    <recommendedName>
        <fullName evidence="1">Helix-turn-helix domain-containing protein</fullName>
    </recommendedName>
</protein>
<proteinExistence type="predicted"/>
<dbReference type="Pfam" id="PF12728">
    <property type="entry name" value="HTH_17"/>
    <property type="match status" value="1"/>
</dbReference>
<name>A0A2T2WWG2_9FIRM</name>
<evidence type="ECO:0000313" key="3">
    <source>
        <dbReference type="Proteomes" id="UP000242972"/>
    </source>
</evidence>
<dbReference type="AlphaFoldDB" id="A0A2T2WWG2"/>
<evidence type="ECO:0000259" key="1">
    <source>
        <dbReference type="Pfam" id="PF12728"/>
    </source>
</evidence>
<dbReference type="InterPro" id="IPR010093">
    <property type="entry name" value="SinI_DNA-bd"/>
</dbReference>
<sequence length="71" mass="7999">MTTTDQIAPQQPQFLTVAEVATILNLSRCHVYQLISEGEIPSGQFGKSIRVPRQWINRRIAEITGDTDNDE</sequence>
<accession>A0A2T2WWG2</accession>
<evidence type="ECO:0000313" key="2">
    <source>
        <dbReference type="EMBL" id="PSR26587.1"/>
    </source>
</evidence>
<gene>
    <name evidence="2" type="ORF">C7B46_19855</name>
</gene>